<sequence length="348" mass="37681">MNKRFLVIMVVILGLVVAGCGSSQQGGAPSANKSDALTKPVDLKFASFSVGGSWYIYAVNMAEIIKPALPAGSKIDVLPYQGGVGNPILVSKGSADLGLSFSTASNWAYKGIVDYESKGKMDNLRSLVGGLNKPHRIGIMVRTDLGIKSLQEIKDKKMKIRLVTVQRGGAGEALARQILEAYGMTYDTIKEMGGSVNHIDLPVAIQQMQDGQADIFIHNVGYKQPDIMEMALRDGIRFLALEPDKAKYLVDKYGHQANLKFEKGEFTGVTADVPAIGYPTGVIATTKMSNEVAYIITKALCENKAKLATVHASLVDFDPATAWTPEKNGFVPLHPGAEKYYKEKGYMK</sequence>
<gene>
    <name evidence="1" type="ORF">Q4T40_19270</name>
</gene>
<protein>
    <submittedName>
        <fullName evidence="1">TAXI family TRAP transporter solute-binding subunit</fullName>
    </submittedName>
</protein>
<keyword evidence="2" id="KW-1185">Reference proteome</keyword>
<dbReference type="PANTHER" id="PTHR42941:SF1">
    <property type="entry name" value="SLL1037 PROTEIN"/>
    <property type="match status" value="1"/>
</dbReference>
<dbReference type="InterPro" id="IPR011852">
    <property type="entry name" value="TRAP_TAXI"/>
</dbReference>
<dbReference type="EMBL" id="JAUOZS010000001">
    <property type="protein sequence ID" value="MDT8903376.1"/>
    <property type="molecule type" value="Genomic_DNA"/>
</dbReference>
<dbReference type="PANTHER" id="PTHR42941">
    <property type="entry name" value="SLL1037 PROTEIN"/>
    <property type="match status" value="1"/>
</dbReference>
<dbReference type="Proteomes" id="UP001254848">
    <property type="component" value="Unassembled WGS sequence"/>
</dbReference>
<proteinExistence type="predicted"/>
<evidence type="ECO:0000313" key="2">
    <source>
        <dbReference type="Proteomes" id="UP001254848"/>
    </source>
</evidence>
<dbReference type="NCBIfam" id="TIGR02122">
    <property type="entry name" value="TRAP_TAXI"/>
    <property type="match status" value="1"/>
</dbReference>
<reference evidence="1 2" key="1">
    <citation type="submission" date="2023-07" db="EMBL/GenBank/DDBJ databases">
        <title>The novel representative of Negativicutes class, Anaeroselena agilis gen. nov. sp. nov.</title>
        <authorList>
            <person name="Prokofeva M.I."/>
            <person name="Elcheninov A.G."/>
            <person name="Klyukina A."/>
            <person name="Kublanov I.V."/>
            <person name="Frolov E.N."/>
            <person name="Podosokorskaya O.A."/>
        </authorList>
    </citation>
    <scope>NUCLEOTIDE SEQUENCE [LARGE SCALE GENOMIC DNA]</scope>
    <source>
        <strain evidence="1 2">4137-cl</strain>
    </source>
</reference>
<organism evidence="1 2">
    <name type="scientific">Anaeroselena agilis</name>
    <dbReference type="NCBI Taxonomy" id="3063788"/>
    <lineage>
        <taxon>Bacteria</taxon>
        <taxon>Bacillati</taxon>
        <taxon>Bacillota</taxon>
        <taxon>Negativicutes</taxon>
        <taxon>Acetonemataceae</taxon>
        <taxon>Anaeroselena</taxon>
    </lineage>
</organism>
<dbReference type="PROSITE" id="PS51257">
    <property type="entry name" value="PROKAR_LIPOPROTEIN"/>
    <property type="match status" value="1"/>
</dbReference>
<dbReference type="SUPFAM" id="SSF53850">
    <property type="entry name" value="Periplasmic binding protein-like II"/>
    <property type="match status" value="1"/>
</dbReference>
<name>A0ABU3P2W1_9FIRM</name>
<comment type="caution">
    <text evidence="1">The sequence shown here is derived from an EMBL/GenBank/DDBJ whole genome shotgun (WGS) entry which is preliminary data.</text>
</comment>
<accession>A0ABU3P2W1</accession>
<dbReference type="Gene3D" id="3.40.190.10">
    <property type="entry name" value="Periplasmic binding protein-like II"/>
    <property type="match status" value="2"/>
</dbReference>
<evidence type="ECO:0000313" key="1">
    <source>
        <dbReference type="EMBL" id="MDT8903376.1"/>
    </source>
</evidence>
<dbReference type="Pfam" id="PF16868">
    <property type="entry name" value="NMT1_3"/>
    <property type="match status" value="1"/>
</dbReference>
<dbReference type="RefSeq" id="WP_413781833.1">
    <property type="nucleotide sequence ID" value="NZ_JAUOZS010000001.1"/>
</dbReference>